<accession>A0A3P8GGZ3</accession>
<gene>
    <name evidence="2" type="ORF">SMTD_LOCUS15849</name>
</gene>
<proteinExistence type="predicted"/>
<reference evidence="2 3" key="1">
    <citation type="submission" date="2018-11" db="EMBL/GenBank/DDBJ databases">
        <authorList>
            <consortium name="Pathogen Informatics"/>
        </authorList>
    </citation>
    <scope>NUCLEOTIDE SEQUENCE [LARGE SCALE GENOMIC DNA]</scope>
    <source>
        <strain>Denwood</strain>
        <strain evidence="3">Zambia</strain>
    </source>
</reference>
<dbReference type="AlphaFoldDB" id="A0A3P8GGZ3"/>
<evidence type="ECO:0000313" key="2">
    <source>
        <dbReference type="EMBL" id="VDP69704.1"/>
    </source>
</evidence>
<protein>
    <submittedName>
        <fullName evidence="2">Uncharacterized protein</fullName>
    </submittedName>
</protein>
<evidence type="ECO:0000313" key="3">
    <source>
        <dbReference type="Proteomes" id="UP000269396"/>
    </source>
</evidence>
<dbReference type="Proteomes" id="UP000269396">
    <property type="component" value="Unassembled WGS sequence"/>
</dbReference>
<sequence>MRRIIEADMKRMNYNWTELEKTAQDAVGWRVLVSGLCSFTRSNRRKLLKSFPASIEQLTDILEADHKTLLCGINMGQLKKTHIEISLTREVLKLGKISAQSKKSTWPLDKSSGKTAEPDTIAADARKSDTEAVEKAFHMFFGMIEAKEKAPIDWKERYLIKIMKKEERNKCEYYRGTTLGSITGKPFNRPLLIQ</sequence>
<evidence type="ECO:0000256" key="1">
    <source>
        <dbReference type="SAM" id="MobiDB-lite"/>
    </source>
</evidence>
<dbReference type="EMBL" id="UZAL01036379">
    <property type="protein sequence ID" value="VDP69704.1"/>
    <property type="molecule type" value="Genomic_DNA"/>
</dbReference>
<feature type="region of interest" description="Disordered" evidence="1">
    <location>
        <begin position="104"/>
        <end position="125"/>
    </location>
</feature>
<name>A0A3P8GGZ3_9TREM</name>
<keyword evidence="3" id="KW-1185">Reference proteome</keyword>
<organism evidence="2 3">
    <name type="scientific">Schistosoma mattheei</name>
    <dbReference type="NCBI Taxonomy" id="31246"/>
    <lineage>
        <taxon>Eukaryota</taxon>
        <taxon>Metazoa</taxon>
        <taxon>Spiralia</taxon>
        <taxon>Lophotrochozoa</taxon>
        <taxon>Platyhelminthes</taxon>
        <taxon>Trematoda</taxon>
        <taxon>Digenea</taxon>
        <taxon>Strigeidida</taxon>
        <taxon>Schistosomatoidea</taxon>
        <taxon>Schistosomatidae</taxon>
        <taxon>Schistosoma</taxon>
    </lineage>
</organism>